<gene>
    <name evidence="1" type="ORF">CR513_31692</name>
</gene>
<feature type="non-terminal residue" evidence="1">
    <location>
        <position position="166"/>
    </location>
</feature>
<dbReference type="Proteomes" id="UP000257109">
    <property type="component" value="Unassembled WGS sequence"/>
</dbReference>
<keyword evidence="2" id="KW-1185">Reference proteome</keyword>
<dbReference type="InterPro" id="IPR036397">
    <property type="entry name" value="RNaseH_sf"/>
</dbReference>
<sequence length="166" mass="19012">MTHASPLYADICNYLVTSTYLIGVSKAIKERLESDAKYYILNDPYLWRLCNDQVMRMCISESNRSSTSITQRLKEAIMDQCKWPEKSLIVGYIGPPYIETHIISKSQSSLKPEELNAPIAYIVLRNFQHLGFGVPKVLINDQGIHFYNHAMAKLLEKYGVVHRVTT</sequence>
<name>A0A371G8R8_MUCPR</name>
<comment type="caution">
    <text evidence="1">The sequence shown here is derived from an EMBL/GenBank/DDBJ whole genome shotgun (WGS) entry which is preliminary data.</text>
</comment>
<feature type="non-terminal residue" evidence="1">
    <location>
        <position position="1"/>
    </location>
</feature>
<dbReference type="Gene3D" id="3.30.420.10">
    <property type="entry name" value="Ribonuclease H-like superfamily/Ribonuclease H"/>
    <property type="match status" value="1"/>
</dbReference>
<accession>A0A371G8R8</accession>
<dbReference type="InterPro" id="IPR012337">
    <property type="entry name" value="RNaseH-like_sf"/>
</dbReference>
<protein>
    <recommendedName>
        <fullName evidence="3">Integrase catalytic domain-containing protein</fullName>
    </recommendedName>
</protein>
<evidence type="ECO:0000313" key="1">
    <source>
        <dbReference type="EMBL" id="RDX86911.1"/>
    </source>
</evidence>
<evidence type="ECO:0000313" key="2">
    <source>
        <dbReference type="Proteomes" id="UP000257109"/>
    </source>
</evidence>
<proteinExistence type="predicted"/>
<reference evidence="1" key="1">
    <citation type="submission" date="2018-05" db="EMBL/GenBank/DDBJ databases">
        <title>Draft genome of Mucuna pruriens seed.</title>
        <authorList>
            <person name="Nnadi N.E."/>
            <person name="Vos R."/>
            <person name="Hasami M.H."/>
            <person name="Devisetty U.K."/>
            <person name="Aguiy J.C."/>
        </authorList>
    </citation>
    <scope>NUCLEOTIDE SEQUENCE [LARGE SCALE GENOMIC DNA]</scope>
    <source>
        <strain evidence="1">JCA_2017</strain>
    </source>
</reference>
<dbReference type="SUPFAM" id="SSF53098">
    <property type="entry name" value="Ribonuclease H-like"/>
    <property type="match status" value="1"/>
</dbReference>
<organism evidence="1 2">
    <name type="scientific">Mucuna pruriens</name>
    <name type="common">Velvet bean</name>
    <name type="synonym">Dolichos pruriens</name>
    <dbReference type="NCBI Taxonomy" id="157652"/>
    <lineage>
        <taxon>Eukaryota</taxon>
        <taxon>Viridiplantae</taxon>
        <taxon>Streptophyta</taxon>
        <taxon>Embryophyta</taxon>
        <taxon>Tracheophyta</taxon>
        <taxon>Spermatophyta</taxon>
        <taxon>Magnoliopsida</taxon>
        <taxon>eudicotyledons</taxon>
        <taxon>Gunneridae</taxon>
        <taxon>Pentapetalae</taxon>
        <taxon>rosids</taxon>
        <taxon>fabids</taxon>
        <taxon>Fabales</taxon>
        <taxon>Fabaceae</taxon>
        <taxon>Papilionoideae</taxon>
        <taxon>50 kb inversion clade</taxon>
        <taxon>NPAAA clade</taxon>
        <taxon>indigoferoid/millettioid clade</taxon>
        <taxon>Phaseoleae</taxon>
        <taxon>Mucuna</taxon>
    </lineage>
</organism>
<evidence type="ECO:0008006" key="3">
    <source>
        <dbReference type="Google" id="ProtNLM"/>
    </source>
</evidence>
<dbReference type="EMBL" id="QJKJ01006377">
    <property type="protein sequence ID" value="RDX86911.1"/>
    <property type="molecule type" value="Genomic_DNA"/>
</dbReference>
<dbReference type="GO" id="GO:0003676">
    <property type="term" value="F:nucleic acid binding"/>
    <property type="evidence" value="ECO:0007669"/>
    <property type="project" value="InterPro"/>
</dbReference>
<dbReference type="AlphaFoldDB" id="A0A371G8R8"/>